<dbReference type="Gene3D" id="1.20.1280.50">
    <property type="match status" value="1"/>
</dbReference>
<dbReference type="EMBL" id="JBANAX010000813">
    <property type="protein sequence ID" value="KAL1192714.1"/>
    <property type="molecule type" value="Genomic_DNA"/>
</dbReference>
<dbReference type="AlphaFoldDB" id="A0ABD0ZQC5"/>
<accession>A0ABD0ZQC5</accession>
<dbReference type="Pfam" id="PF07734">
    <property type="entry name" value="FBA_1"/>
    <property type="match status" value="1"/>
</dbReference>
<dbReference type="InterPro" id="IPR036047">
    <property type="entry name" value="F-box-like_dom_sf"/>
</dbReference>
<proteinExistence type="predicted"/>
<sequence>MASSKRASSMRLLLPSLPSELIEEILYRTPADSLIRFKSTCKEWYDLITNNKRFIYNHLSHSPERFIRIENYQTVQIMDPVKIIQSDLPIPDEFRVPYPIIFMVHCDGLMLCKCDDWRARGRSKDGGLAVWNPVMRKIKWIEPSYCYRKTDYFGFGYKNSCRDNYKILRFPGPLCDRDPECEIYEFKSDSWRSLNAKFDWEVDMECRGVSVKGNMYWLAEKKEDFILSFDFSNETFNDICVCPRPCELRRLGCFNGDRLSLLQQNDEEETINEIEVWMTNKLSDDGVVSFTKYFNVNTPDLPDLLYHTDMARPGYSIGKYRNIMAWCEQDVRKDDKWYTCNTLYDIDESGIRREKETGGRRFDDHEYYYLFICSYVYVPSLVSCS</sequence>
<organism evidence="2 3">
    <name type="scientific">Cardamine amara subsp. amara</name>
    <dbReference type="NCBI Taxonomy" id="228776"/>
    <lineage>
        <taxon>Eukaryota</taxon>
        <taxon>Viridiplantae</taxon>
        <taxon>Streptophyta</taxon>
        <taxon>Embryophyta</taxon>
        <taxon>Tracheophyta</taxon>
        <taxon>Spermatophyta</taxon>
        <taxon>Magnoliopsida</taxon>
        <taxon>eudicotyledons</taxon>
        <taxon>Gunneridae</taxon>
        <taxon>Pentapetalae</taxon>
        <taxon>rosids</taxon>
        <taxon>malvids</taxon>
        <taxon>Brassicales</taxon>
        <taxon>Brassicaceae</taxon>
        <taxon>Cardamineae</taxon>
        <taxon>Cardamine</taxon>
    </lineage>
</organism>
<keyword evidence="3" id="KW-1185">Reference proteome</keyword>
<dbReference type="PANTHER" id="PTHR31672:SF13">
    <property type="entry name" value="F-BOX PROTEIN CPR30-LIKE"/>
    <property type="match status" value="1"/>
</dbReference>
<dbReference type="PANTHER" id="PTHR31672">
    <property type="entry name" value="BNACNNG10540D PROTEIN"/>
    <property type="match status" value="1"/>
</dbReference>
<dbReference type="InterPro" id="IPR050796">
    <property type="entry name" value="SCF_F-box_component"/>
</dbReference>
<evidence type="ECO:0000259" key="1">
    <source>
        <dbReference type="PROSITE" id="PS50181"/>
    </source>
</evidence>
<evidence type="ECO:0000313" key="2">
    <source>
        <dbReference type="EMBL" id="KAL1192714.1"/>
    </source>
</evidence>
<dbReference type="InterPro" id="IPR006527">
    <property type="entry name" value="F-box-assoc_dom_typ1"/>
</dbReference>
<name>A0ABD0ZQC5_CARAN</name>
<dbReference type="PROSITE" id="PS50181">
    <property type="entry name" value="FBOX"/>
    <property type="match status" value="1"/>
</dbReference>
<dbReference type="SMART" id="SM00256">
    <property type="entry name" value="FBOX"/>
    <property type="match status" value="1"/>
</dbReference>
<dbReference type="Proteomes" id="UP001558713">
    <property type="component" value="Unassembled WGS sequence"/>
</dbReference>
<protein>
    <submittedName>
        <fullName evidence="2">F-box only protein 15</fullName>
    </submittedName>
</protein>
<feature type="domain" description="F-box" evidence="1">
    <location>
        <begin position="11"/>
        <end position="59"/>
    </location>
</feature>
<gene>
    <name evidence="2" type="ORF">V5N11_004830</name>
</gene>
<dbReference type="Pfam" id="PF00646">
    <property type="entry name" value="F-box"/>
    <property type="match status" value="1"/>
</dbReference>
<evidence type="ECO:0000313" key="3">
    <source>
        <dbReference type="Proteomes" id="UP001558713"/>
    </source>
</evidence>
<reference evidence="2 3" key="1">
    <citation type="submission" date="2024-04" db="EMBL/GenBank/DDBJ databases">
        <title>Genome assembly C_amara_ONT_v2.</title>
        <authorList>
            <person name="Yant L."/>
            <person name="Moore C."/>
            <person name="Slenker M."/>
        </authorList>
    </citation>
    <scope>NUCLEOTIDE SEQUENCE [LARGE SCALE GENOMIC DNA]</scope>
    <source>
        <tissue evidence="2">Leaf</tissue>
    </source>
</reference>
<dbReference type="InterPro" id="IPR017451">
    <property type="entry name" value="F-box-assoc_interact_dom"/>
</dbReference>
<comment type="caution">
    <text evidence="2">The sequence shown here is derived from an EMBL/GenBank/DDBJ whole genome shotgun (WGS) entry which is preliminary data.</text>
</comment>
<dbReference type="InterPro" id="IPR001810">
    <property type="entry name" value="F-box_dom"/>
</dbReference>
<dbReference type="SUPFAM" id="SSF81383">
    <property type="entry name" value="F-box domain"/>
    <property type="match status" value="1"/>
</dbReference>
<dbReference type="NCBIfam" id="TIGR01640">
    <property type="entry name" value="F_box_assoc_1"/>
    <property type="match status" value="1"/>
</dbReference>